<evidence type="ECO:0000256" key="2">
    <source>
        <dbReference type="ARBA" id="ARBA00022679"/>
    </source>
</evidence>
<dbReference type="Gene3D" id="3.40.50.10350">
    <property type="entry name" value="Glycerate kinase, domain 1"/>
    <property type="match status" value="1"/>
</dbReference>
<evidence type="ECO:0000313" key="6">
    <source>
        <dbReference type="Proteomes" id="UP001595817"/>
    </source>
</evidence>
<organism evidence="5 6">
    <name type="scientific">Chungangia koreensis</name>
    <dbReference type="NCBI Taxonomy" id="752657"/>
    <lineage>
        <taxon>Bacteria</taxon>
        <taxon>Bacillati</taxon>
        <taxon>Bacillota</taxon>
        <taxon>Bacilli</taxon>
        <taxon>Lactobacillales</taxon>
        <taxon>Chungangia</taxon>
    </lineage>
</organism>
<dbReference type="InterPro" id="IPR018197">
    <property type="entry name" value="Glycerate_kinase_RE-like"/>
</dbReference>
<dbReference type="PANTHER" id="PTHR21599">
    <property type="entry name" value="GLYCERATE KINASE"/>
    <property type="match status" value="1"/>
</dbReference>
<dbReference type="SUPFAM" id="SSF110738">
    <property type="entry name" value="Glycerate kinase I"/>
    <property type="match status" value="1"/>
</dbReference>
<name>A0ABV8X5I5_9LACT</name>
<comment type="similarity">
    <text evidence="1 4">Belongs to the glycerate kinase type-1 family.</text>
</comment>
<comment type="caution">
    <text evidence="5">The sequence shown here is derived from an EMBL/GenBank/DDBJ whole genome shotgun (WGS) entry which is preliminary data.</text>
</comment>
<dbReference type="Gene3D" id="3.90.1510.10">
    <property type="entry name" value="Glycerate kinase, domain 2"/>
    <property type="match status" value="1"/>
</dbReference>
<dbReference type="RefSeq" id="WP_378154143.1">
    <property type="nucleotide sequence ID" value="NZ_JBHSEC010000014.1"/>
</dbReference>
<keyword evidence="6" id="KW-1185">Reference proteome</keyword>
<evidence type="ECO:0000256" key="1">
    <source>
        <dbReference type="ARBA" id="ARBA00006284"/>
    </source>
</evidence>
<dbReference type="Proteomes" id="UP001595817">
    <property type="component" value="Unassembled WGS sequence"/>
</dbReference>
<sequence>MKIIIAPDSYKGSLTAMEAAKAMEEGVKQVDSTIETVLLPVADGGEGTMESLIESTNGKYVTHSVTDPLERNIDATYGVLGDGETAVIEIAEASGLTLLSDEERNPIHTSTFGTGQLIRYALEAGFRKFIIGLGGSATNDGGLGILQALGMKFLNEEGKSIGSGGGALKNLYRIDDSQFDLRIFESQFIVACDVDNPFVGENGASHIFGPQKGADLEMANFLDQCLLNFANIIEHHYGISLHHVQGAGAAGGVGGAFKAFFPSEMETGIEVVLEAIQFKERMAGADFVITGEGKTDLQTLSGKAPLGIAKEAKKKGIPVILISGLVESGVNELESYFDGLYSVMEEGVPKEESIRNAKKYLIRKTGEVVKSLK</sequence>
<dbReference type="PANTHER" id="PTHR21599:SF0">
    <property type="entry name" value="GLYCERATE KINASE"/>
    <property type="match status" value="1"/>
</dbReference>
<dbReference type="EMBL" id="JBHSEC010000014">
    <property type="protein sequence ID" value="MFC4410374.1"/>
    <property type="molecule type" value="Genomic_DNA"/>
</dbReference>
<evidence type="ECO:0000313" key="5">
    <source>
        <dbReference type="EMBL" id="MFC4410374.1"/>
    </source>
</evidence>
<dbReference type="NCBIfam" id="TIGR00045">
    <property type="entry name" value="glycerate kinase"/>
    <property type="match status" value="1"/>
</dbReference>
<dbReference type="InterPro" id="IPR004381">
    <property type="entry name" value="Glycerate_kinase"/>
</dbReference>
<dbReference type="Pfam" id="PF02595">
    <property type="entry name" value="Gly_kinase"/>
    <property type="match status" value="1"/>
</dbReference>
<protein>
    <submittedName>
        <fullName evidence="5">Glycerate kinase</fullName>
    </submittedName>
</protein>
<keyword evidence="3 4" id="KW-0418">Kinase</keyword>
<evidence type="ECO:0000256" key="4">
    <source>
        <dbReference type="PIRNR" id="PIRNR006078"/>
    </source>
</evidence>
<dbReference type="GO" id="GO:0016301">
    <property type="term" value="F:kinase activity"/>
    <property type="evidence" value="ECO:0007669"/>
    <property type="project" value="UniProtKB-KW"/>
</dbReference>
<dbReference type="InterPro" id="IPR036129">
    <property type="entry name" value="Glycerate_kinase_sf"/>
</dbReference>
<reference evidence="6" key="1">
    <citation type="journal article" date="2019" name="Int. J. Syst. Evol. Microbiol.">
        <title>The Global Catalogue of Microorganisms (GCM) 10K type strain sequencing project: providing services to taxonomists for standard genome sequencing and annotation.</title>
        <authorList>
            <consortium name="The Broad Institute Genomics Platform"/>
            <consortium name="The Broad Institute Genome Sequencing Center for Infectious Disease"/>
            <person name="Wu L."/>
            <person name="Ma J."/>
        </authorList>
    </citation>
    <scope>NUCLEOTIDE SEQUENCE [LARGE SCALE GENOMIC DNA]</scope>
    <source>
        <strain evidence="6">CCUG 59778</strain>
    </source>
</reference>
<proteinExistence type="inferred from homology"/>
<accession>A0ABV8X5I5</accession>
<keyword evidence="2 4" id="KW-0808">Transferase</keyword>
<gene>
    <name evidence="5" type="ORF">ACFOZY_08055</name>
</gene>
<dbReference type="PIRSF" id="PIRSF006078">
    <property type="entry name" value="GlxK"/>
    <property type="match status" value="1"/>
</dbReference>
<evidence type="ECO:0000256" key="3">
    <source>
        <dbReference type="ARBA" id="ARBA00022777"/>
    </source>
</evidence>
<dbReference type="InterPro" id="IPR018193">
    <property type="entry name" value="Glyc_kinase_flavodox-like_fold"/>
</dbReference>